<evidence type="ECO:0000256" key="2">
    <source>
        <dbReference type="ARBA" id="ARBA00009025"/>
    </source>
</evidence>
<feature type="transmembrane region" description="Helical" evidence="7">
    <location>
        <begin position="427"/>
        <end position="448"/>
    </location>
</feature>
<dbReference type="InterPro" id="IPR003918">
    <property type="entry name" value="NADH_UbQ_OxRdtase"/>
</dbReference>
<keyword evidence="10" id="KW-0560">Oxidoreductase</keyword>
<feature type="transmembrane region" description="Helical" evidence="7">
    <location>
        <begin position="41"/>
        <end position="61"/>
    </location>
</feature>
<feature type="transmembrane region" description="Helical" evidence="7">
    <location>
        <begin position="324"/>
        <end position="346"/>
    </location>
</feature>
<feature type="transmembrane region" description="Helical" evidence="7">
    <location>
        <begin position="393"/>
        <end position="415"/>
    </location>
</feature>
<gene>
    <name evidence="9" type="ORF">ACFQWG_00035</name>
    <name evidence="10" type="ORF">ACFQWG_13545</name>
</gene>
<feature type="transmembrane region" description="Helical" evidence="7">
    <location>
        <begin position="122"/>
        <end position="143"/>
    </location>
</feature>
<comment type="similarity">
    <text evidence="2">Belongs to the complex I subunit 4 family.</text>
</comment>
<evidence type="ECO:0000256" key="1">
    <source>
        <dbReference type="ARBA" id="ARBA00004127"/>
    </source>
</evidence>
<dbReference type="InterPro" id="IPR010227">
    <property type="entry name" value="NADH_Q_OxRdtase_chainM/4"/>
</dbReference>
<dbReference type="PRINTS" id="PR01437">
    <property type="entry name" value="NUOXDRDTASE4"/>
</dbReference>
<dbReference type="PANTHER" id="PTHR43507:SF1">
    <property type="entry name" value="NADH-UBIQUINONE OXIDOREDUCTASE CHAIN 4"/>
    <property type="match status" value="1"/>
</dbReference>
<reference evidence="10" key="1">
    <citation type="journal article" date="2014" name="Int. J. Syst. Evol. Microbiol.">
        <title>Complete genome of a new Firmicutes species belonging to the dominant human colonic microbiota ('Ruminococcus bicirculans') reveals two chromosomes and a selective capacity to utilize plant glucans.</title>
        <authorList>
            <consortium name="NISC Comparative Sequencing Program"/>
            <person name="Wegmann U."/>
            <person name="Louis P."/>
            <person name="Goesmann A."/>
            <person name="Henrissat B."/>
            <person name="Duncan S.H."/>
            <person name="Flint H.J."/>
        </authorList>
    </citation>
    <scope>NUCLEOTIDE SEQUENCE</scope>
    <source>
        <strain evidence="10">CCUG 56698</strain>
    </source>
</reference>
<evidence type="ECO:0000313" key="10">
    <source>
        <dbReference type="EMBL" id="MFC7582217.1"/>
    </source>
</evidence>
<accession>A0ABW2SQ91</accession>
<dbReference type="Pfam" id="PF00361">
    <property type="entry name" value="Proton_antipo_M"/>
    <property type="match status" value="1"/>
</dbReference>
<feature type="transmembrane region" description="Helical" evidence="7">
    <location>
        <begin position="295"/>
        <end position="317"/>
    </location>
</feature>
<reference evidence="11" key="2">
    <citation type="journal article" date="2019" name="Int. J. Syst. Evol. Microbiol.">
        <title>The Global Catalogue of Microorganisms (GCM) 10K type strain sequencing project: providing services to taxonomists for standard genome sequencing and annotation.</title>
        <authorList>
            <consortium name="The Broad Institute Genomics Platform"/>
            <consortium name="The Broad Institute Genome Sequencing Center for Infectious Disease"/>
            <person name="Wu L."/>
            <person name="Ma J."/>
        </authorList>
    </citation>
    <scope>NUCLEOTIDE SEQUENCE [LARGE SCALE GENOMIC DNA]</scope>
    <source>
        <strain evidence="11">CCUG 56698</strain>
    </source>
</reference>
<dbReference type="Proteomes" id="UP001596527">
    <property type="component" value="Unassembled WGS sequence"/>
</dbReference>
<keyword evidence="5 7" id="KW-0472">Membrane</keyword>
<feature type="domain" description="NADH:quinone oxidoreductase/Mrp antiporter transmembrane" evidence="8">
    <location>
        <begin position="143"/>
        <end position="439"/>
    </location>
</feature>
<feature type="transmembrane region" description="Helical" evidence="7">
    <location>
        <begin position="149"/>
        <end position="169"/>
    </location>
</feature>
<keyword evidence="4 7" id="KW-1133">Transmembrane helix</keyword>
<sequence>MEITAFTDASFPWLTLLVALPAVAGALVGLVPALRRRGRQIALGVSVVELALVIVAAAAAFDWSQASTYQMVESARWIPQIGVSWALGVNALGLVMIILAAALVPLVLLAGWKDDADSPGDAGAYSALVLLLETFMIVIFGAFDIVLFYIAFEGMLIPLYFMIGRYGVGDPEVRRHAAIKFLLYSLAGGLAMLGGLVAFAAYAPDTAPGETLFRLDTASQVAPGFGSGLQMGIFVSFLIAFAIKAPMVPVHTWLPDTAAVSRPGTSTLLVGVLDKIGTFGMITLCLRLFPDAAVSAKWVLCALAVLSILWGGLAAIGQKDVMRLVSYTSVSHFGFMVLGIFIGSSVALTGAMFYMVAHGVSIAALFLISGFLTERGGSRQIADYRGMQRVTPLIAGTWLVAGLASIALPGLSGFVPEFLVLMGTYKVNVLLAVLAVLGVVVAALYILLPYQKIFTGPKKPGVDALPDMDGREKLVATPLIAAMAVLGIWSAPLVGSLTPVAEEAAAAVETPAVAQAEPVASHAGAALVGDGTIVDAQSAGTQAGAGEGSTK</sequence>
<dbReference type="EC" id="1.6.5.9" evidence="10"/>
<dbReference type="RefSeq" id="WP_380971020.1">
    <property type="nucleotide sequence ID" value="NZ_JBHTEF010000001.1"/>
</dbReference>
<dbReference type="GO" id="GO:0050136">
    <property type="term" value="F:NADH dehydrogenase (quinone) (non-electrogenic) activity"/>
    <property type="evidence" value="ECO:0007669"/>
    <property type="project" value="UniProtKB-EC"/>
</dbReference>
<organism evidence="10 11">
    <name type="scientific">Schaalia naturae</name>
    <dbReference type="NCBI Taxonomy" id="635203"/>
    <lineage>
        <taxon>Bacteria</taxon>
        <taxon>Bacillati</taxon>
        <taxon>Actinomycetota</taxon>
        <taxon>Actinomycetes</taxon>
        <taxon>Actinomycetales</taxon>
        <taxon>Actinomycetaceae</taxon>
        <taxon>Schaalia</taxon>
    </lineage>
</organism>
<feature type="transmembrane region" description="Helical" evidence="7">
    <location>
        <begin position="352"/>
        <end position="372"/>
    </location>
</feature>
<evidence type="ECO:0000256" key="3">
    <source>
        <dbReference type="ARBA" id="ARBA00022692"/>
    </source>
</evidence>
<evidence type="ECO:0000313" key="11">
    <source>
        <dbReference type="Proteomes" id="UP001596527"/>
    </source>
</evidence>
<evidence type="ECO:0000313" key="9">
    <source>
        <dbReference type="EMBL" id="MFC7579629.1"/>
    </source>
</evidence>
<feature type="transmembrane region" description="Helical" evidence="7">
    <location>
        <begin position="12"/>
        <end position="34"/>
    </location>
</feature>
<dbReference type="PANTHER" id="PTHR43507">
    <property type="entry name" value="NADH-UBIQUINONE OXIDOREDUCTASE CHAIN 4"/>
    <property type="match status" value="1"/>
</dbReference>
<feature type="transmembrane region" description="Helical" evidence="7">
    <location>
        <begin position="81"/>
        <end position="110"/>
    </location>
</feature>
<protein>
    <submittedName>
        <fullName evidence="10">NADH-quinone oxidoreductase subunit M</fullName>
        <ecNumber evidence="10">1.6.5.9</ecNumber>
    </submittedName>
</protein>
<dbReference type="EMBL" id="JBHTEF010000001">
    <property type="protein sequence ID" value="MFC7579629.1"/>
    <property type="molecule type" value="Genomic_DNA"/>
</dbReference>
<evidence type="ECO:0000256" key="6">
    <source>
        <dbReference type="RuleBase" id="RU000320"/>
    </source>
</evidence>
<proteinExistence type="inferred from homology"/>
<reference evidence="10" key="3">
    <citation type="submission" date="2024-09" db="EMBL/GenBank/DDBJ databases">
        <authorList>
            <person name="Sun Q."/>
            <person name="Mori K."/>
        </authorList>
    </citation>
    <scope>NUCLEOTIDE SEQUENCE</scope>
    <source>
        <strain evidence="10">CCUG 56698</strain>
    </source>
</reference>
<dbReference type="InterPro" id="IPR001750">
    <property type="entry name" value="ND/Mrp_TM"/>
</dbReference>
<comment type="caution">
    <text evidence="10">The sequence shown here is derived from an EMBL/GenBank/DDBJ whole genome shotgun (WGS) entry which is preliminary data.</text>
</comment>
<dbReference type="EMBL" id="JBHTEF010000001">
    <property type="protein sequence ID" value="MFC7582217.1"/>
    <property type="molecule type" value="Genomic_DNA"/>
</dbReference>
<comment type="subcellular location">
    <subcellularLocation>
        <location evidence="1">Endomembrane system</location>
        <topology evidence="1">Multi-pass membrane protein</topology>
    </subcellularLocation>
    <subcellularLocation>
        <location evidence="6">Membrane</location>
        <topology evidence="6">Multi-pass membrane protein</topology>
    </subcellularLocation>
</comment>
<evidence type="ECO:0000259" key="8">
    <source>
        <dbReference type="Pfam" id="PF00361"/>
    </source>
</evidence>
<name>A0ABW2SQ91_9ACTO</name>
<feature type="transmembrane region" description="Helical" evidence="7">
    <location>
        <begin position="181"/>
        <end position="202"/>
    </location>
</feature>
<keyword evidence="11" id="KW-1185">Reference proteome</keyword>
<dbReference type="NCBIfam" id="TIGR01972">
    <property type="entry name" value="NDH_I_M"/>
    <property type="match status" value="1"/>
</dbReference>
<evidence type="ECO:0000256" key="5">
    <source>
        <dbReference type="ARBA" id="ARBA00023136"/>
    </source>
</evidence>
<evidence type="ECO:0000256" key="4">
    <source>
        <dbReference type="ARBA" id="ARBA00022989"/>
    </source>
</evidence>
<evidence type="ECO:0000256" key="7">
    <source>
        <dbReference type="SAM" id="Phobius"/>
    </source>
</evidence>
<feature type="transmembrane region" description="Helical" evidence="7">
    <location>
        <begin position="264"/>
        <end position="289"/>
    </location>
</feature>
<dbReference type="NCBIfam" id="NF004500">
    <property type="entry name" value="PRK05846.1-4"/>
    <property type="match status" value="1"/>
</dbReference>
<keyword evidence="3 6" id="KW-0812">Transmembrane</keyword>